<dbReference type="CDD" id="cd00082">
    <property type="entry name" value="HisKA"/>
    <property type="match status" value="1"/>
</dbReference>
<dbReference type="SMART" id="SM00388">
    <property type="entry name" value="HisKA"/>
    <property type="match status" value="1"/>
</dbReference>
<dbReference type="SUPFAM" id="SSF52172">
    <property type="entry name" value="CheY-like"/>
    <property type="match status" value="2"/>
</dbReference>
<evidence type="ECO:0000256" key="4">
    <source>
        <dbReference type="ARBA" id="ARBA00022679"/>
    </source>
</evidence>
<dbReference type="AlphaFoldDB" id="A9GA45"/>
<evidence type="ECO:0000259" key="10">
    <source>
        <dbReference type="PROSITE" id="PS50112"/>
    </source>
</evidence>
<dbReference type="InterPro" id="IPR011006">
    <property type="entry name" value="CheY-like_superfamily"/>
</dbReference>
<dbReference type="InterPro" id="IPR005467">
    <property type="entry name" value="His_kinase_dom"/>
</dbReference>
<feature type="region of interest" description="Disordered" evidence="7">
    <location>
        <begin position="1"/>
        <end position="26"/>
    </location>
</feature>
<evidence type="ECO:0000256" key="2">
    <source>
        <dbReference type="ARBA" id="ARBA00012438"/>
    </source>
</evidence>
<dbReference type="CDD" id="cd17580">
    <property type="entry name" value="REC_2_DhkD-like"/>
    <property type="match status" value="1"/>
</dbReference>
<dbReference type="InterPro" id="IPR035965">
    <property type="entry name" value="PAS-like_dom_sf"/>
</dbReference>
<evidence type="ECO:0000256" key="6">
    <source>
        <dbReference type="PROSITE-ProRule" id="PRU00169"/>
    </source>
</evidence>
<dbReference type="CDD" id="cd16922">
    <property type="entry name" value="HATPase_EvgS-ArcB-TorS-like"/>
    <property type="match status" value="1"/>
</dbReference>
<dbReference type="InterPro" id="IPR036097">
    <property type="entry name" value="HisK_dim/P_sf"/>
</dbReference>
<evidence type="ECO:0000256" key="7">
    <source>
        <dbReference type="SAM" id="MobiDB-lite"/>
    </source>
</evidence>
<dbReference type="SMART" id="SM00448">
    <property type="entry name" value="REC"/>
    <property type="match status" value="2"/>
</dbReference>
<keyword evidence="3 6" id="KW-0597">Phosphoprotein</keyword>
<keyword evidence="4 12" id="KW-0808">Transferase</keyword>
<dbReference type="SUPFAM" id="SSF47384">
    <property type="entry name" value="Homodimeric domain of signal transducing histidine kinase"/>
    <property type="match status" value="1"/>
</dbReference>
<evidence type="ECO:0000256" key="5">
    <source>
        <dbReference type="ARBA" id="ARBA00022777"/>
    </source>
</evidence>
<dbReference type="BioCyc" id="SCEL448385:SCE_RS13620-MONOMER"/>
<evidence type="ECO:0000313" key="13">
    <source>
        <dbReference type="Proteomes" id="UP000002139"/>
    </source>
</evidence>
<feature type="compositionally biased region" description="Low complexity" evidence="7">
    <location>
        <begin position="56"/>
        <end position="70"/>
    </location>
</feature>
<sequence length="885" mass="94353">MRLGGKDACGTNGSPRPVPPREALPCGDMPHGPCCSWRTMNRPMTMDFALADAARDANGPPRRPAPAAGRGVRERSLEPPPSEHAQRGAVWILDDSLLEAEMAARALAPGYEAQVFTDAAAMLERVAGGDVPDVLVLDQVMPGMSGTEICGLLRSRAATVGLPILILTVAGQEEDLVEGLTAGADDYVVKPCPAAALSARVGALLRSKRLRERAERAERIAAVERDLLRALIEQSGDGIMAADACGALRICNGEAQRQHGVYERDARDALESLRNRGLLALDGRPLRPDEDPLHRALRGEKVENARWLVTRPDGSIRALSGTASPLRHADGSPAGAVLITRDETDAIEAERALRDSEERYRVIISALEEGITLQDERGVIRTANASAERILGLPMAQLVGSTMMGPSCRLVREDGSPFPLEMVPSQIALRTGAPQSGVLLGLERLDGSVLWLSVNAQPLRGEDGSVAGVVSSFFDITARKRAEEERQGLLAAAESARQEAEAASHLKDEFLATMSHELRTPLTAVLGWVRMLRTGKLPEERRDKALETVERNAQAQAQLIDDLLDISRIMAGKLRLDVHRIELVPVIDAALEVVRPAADAKGVRLLSLLEPGVGAVAGDAGRLQQVVWNLLNNAVKFTPRGGVVRIRLDRADGSAEITVSDTGQGIEPAFLPYVFEQFRQAESGTTRRHGGLGLGLTIVKSLVEMHGGTAHALSDGEGRGATFVVQLPLAAPPSHDRGRRLAALPSASAGSDRPPELAALNVLVVEDEDDTRELLVTMLEQCGARVTAVSSAAEALLAVKALQPDVLVSDVAMPGEDGYALIRKIRALPAASGGRTPAIALTAYARTEDRMRALRAGFNTHVPKPIEPAELLAVLSTMCGTRAGS</sequence>
<keyword evidence="13" id="KW-1185">Reference proteome</keyword>
<reference evidence="12 13" key="1">
    <citation type="journal article" date="2007" name="Nat. Biotechnol.">
        <title>Complete genome sequence of the myxobacterium Sorangium cellulosum.</title>
        <authorList>
            <person name="Schneiker S."/>
            <person name="Perlova O."/>
            <person name="Kaiser O."/>
            <person name="Gerth K."/>
            <person name="Alici A."/>
            <person name="Altmeyer M.O."/>
            <person name="Bartels D."/>
            <person name="Bekel T."/>
            <person name="Beyer S."/>
            <person name="Bode E."/>
            <person name="Bode H.B."/>
            <person name="Bolten C.J."/>
            <person name="Choudhuri J.V."/>
            <person name="Doss S."/>
            <person name="Elnakady Y.A."/>
            <person name="Frank B."/>
            <person name="Gaigalat L."/>
            <person name="Goesmann A."/>
            <person name="Groeger C."/>
            <person name="Gross F."/>
            <person name="Jelsbak L."/>
            <person name="Jelsbak L."/>
            <person name="Kalinowski J."/>
            <person name="Kegler C."/>
            <person name="Knauber T."/>
            <person name="Konietzny S."/>
            <person name="Kopp M."/>
            <person name="Krause L."/>
            <person name="Krug D."/>
            <person name="Linke B."/>
            <person name="Mahmud T."/>
            <person name="Martinez-Arias R."/>
            <person name="McHardy A.C."/>
            <person name="Merai M."/>
            <person name="Meyer F."/>
            <person name="Mormann S."/>
            <person name="Munoz-Dorado J."/>
            <person name="Perez J."/>
            <person name="Pradella S."/>
            <person name="Rachid S."/>
            <person name="Raddatz G."/>
            <person name="Rosenau F."/>
            <person name="Rueckert C."/>
            <person name="Sasse F."/>
            <person name="Scharfe M."/>
            <person name="Schuster S.C."/>
            <person name="Suen G."/>
            <person name="Treuner-Lange A."/>
            <person name="Velicer G.J."/>
            <person name="Vorholter F.-J."/>
            <person name="Weissman K.J."/>
            <person name="Welch R.D."/>
            <person name="Wenzel S.C."/>
            <person name="Whitworth D.E."/>
            <person name="Wilhelm S."/>
            <person name="Wittmann C."/>
            <person name="Bloecker H."/>
            <person name="Puehler A."/>
            <person name="Mueller R."/>
        </authorList>
    </citation>
    <scope>NUCLEOTIDE SEQUENCE [LARGE SCALE GENOMIC DNA]</scope>
    <source>
        <strain evidence="13">So ce56</strain>
    </source>
</reference>
<dbReference type="Gene3D" id="3.30.450.20">
    <property type="entry name" value="PAS domain"/>
    <property type="match status" value="2"/>
</dbReference>
<evidence type="ECO:0000256" key="1">
    <source>
        <dbReference type="ARBA" id="ARBA00000085"/>
    </source>
</evidence>
<dbReference type="Pfam" id="PF00072">
    <property type="entry name" value="Response_reg"/>
    <property type="match status" value="2"/>
</dbReference>
<dbReference type="KEGG" id="scl:sce2655"/>
<dbReference type="InterPro" id="IPR000700">
    <property type="entry name" value="PAS-assoc_C"/>
</dbReference>
<dbReference type="Pfam" id="PF08448">
    <property type="entry name" value="PAS_4"/>
    <property type="match status" value="1"/>
</dbReference>
<dbReference type="SUPFAM" id="SSF55785">
    <property type="entry name" value="PYP-like sensor domain (PAS domain)"/>
    <property type="match status" value="2"/>
</dbReference>
<dbReference type="SUPFAM" id="SSF55874">
    <property type="entry name" value="ATPase domain of HSP90 chaperone/DNA topoisomerase II/histidine kinase"/>
    <property type="match status" value="1"/>
</dbReference>
<comment type="catalytic activity">
    <reaction evidence="1">
        <text>ATP + protein L-histidine = ADP + protein N-phospho-L-histidine.</text>
        <dbReference type="EC" id="2.7.13.3"/>
    </reaction>
</comment>
<dbReference type="PRINTS" id="PR00344">
    <property type="entry name" value="BCTRLSENSOR"/>
</dbReference>
<dbReference type="HOGENOM" id="CLU_000445_114_15_7"/>
<dbReference type="STRING" id="448385.sce2655"/>
<dbReference type="InterPro" id="IPR000014">
    <property type="entry name" value="PAS"/>
</dbReference>
<feature type="domain" description="Histidine kinase" evidence="8">
    <location>
        <begin position="513"/>
        <end position="731"/>
    </location>
</feature>
<accession>A9GA45</accession>
<dbReference type="Gene3D" id="3.30.565.10">
    <property type="entry name" value="Histidine kinase-like ATPase, C-terminal domain"/>
    <property type="match status" value="1"/>
</dbReference>
<organism evidence="12 13">
    <name type="scientific">Sorangium cellulosum (strain So ce56)</name>
    <name type="common">Polyangium cellulosum (strain So ce56)</name>
    <dbReference type="NCBI Taxonomy" id="448385"/>
    <lineage>
        <taxon>Bacteria</taxon>
        <taxon>Pseudomonadati</taxon>
        <taxon>Myxococcota</taxon>
        <taxon>Polyangia</taxon>
        <taxon>Polyangiales</taxon>
        <taxon>Polyangiaceae</taxon>
        <taxon>Sorangium</taxon>
    </lineage>
</organism>
<dbReference type="Pfam" id="PF13426">
    <property type="entry name" value="PAS_9"/>
    <property type="match status" value="1"/>
</dbReference>
<dbReference type="Pfam" id="PF00512">
    <property type="entry name" value="HisKA"/>
    <property type="match status" value="1"/>
</dbReference>
<dbReference type="SMART" id="SM00387">
    <property type="entry name" value="HATPase_c"/>
    <property type="match status" value="1"/>
</dbReference>
<dbReference type="NCBIfam" id="TIGR00229">
    <property type="entry name" value="sensory_box"/>
    <property type="match status" value="2"/>
</dbReference>
<feature type="domain" description="PAC" evidence="11">
    <location>
        <begin position="436"/>
        <end position="488"/>
    </location>
</feature>
<feature type="modified residue" description="4-aspartylphosphate" evidence="6">
    <location>
        <position position="138"/>
    </location>
</feature>
<dbReference type="Pfam" id="PF02518">
    <property type="entry name" value="HATPase_c"/>
    <property type="match status" value="1"/>
</dbReference>
<protein>
    <recommendedName>
        <fullName evidence="2">histidine kinase</fullName>
        <ecNumber evidence="2">2.7.13.3</ecNumber>
    </recommendedName>
</protein>
<dbReference type="Gene3D" id="1.10.287.130">
    <property type="match status" value="1"/>
</dbReference>
<dbReference type="Proteomes" id="UP000002139">
    <property type="component" value="Chromosome"/>
</dbReference>
<keyword evidence="5" id="KW-0418">Kinase</keyword>
<feature type="domain" description="PAS" evidence="10">
    <location>
        <begin position="356"/>
        <end position="404"/>
    </location>
</feature>
<dbReference type="PROSITE" id="PS50112">
    <property type="entry name" value="PAS"/>
    <property type="match status" value="1"/>
</dbReference>
<dbReference type="PANTHER" id="PTHR43547:SF2">
    <property type="entry name" value="HYBRID SIGNAL TRANSDUCTION HISTIDINE KINASE C"/>
    <property type="match status" value="1"/>
</dbReference>
<dbReference type="InterPro" id="IPR036890">
    <property type="entry name" value="HATPase_C_sf"/>
</dbReference>
<evidence type="ECO:0000259" key="9">
    <source>
        <dbReference type="PROSITE" id="PS50110"/>
    </source>
</evidence>
<feature type="domain" description="Response regulatory" evidence="9">
    <location>
        <begin position="761"/>
        <end position="879"/>
    </location>
</feature>
<dbReference type="PROSITE" id="PS50109">
    <property type="entry name" value="HIS_KIN"/>
    <property type="match status" value="1"/>
</dbReference>
<dbReference type="EMBL" id="AM746676">
    <property type="protein sequence ID" value="CAN92814.1"/>
    <property type="molecule type" value="Genomic_DNA"/>
</dbReference>
<dbReference type="CDD" id="cd17574">
    <property type="entry name" value="REC_OmpR"/>
    <property type="match status" value="1"/>
</dbReference>
<feature type="domain" description="Response regulatory" evidence="9">
    <location>
        <begin position="89"/>
        <end position="205"/>
    </location>
</feature>
<dbReference type="InterPro" id="IPR001789">
    <property type="entry name" value="Sig_transdc_resp-reg_receiver"/>
</dbReference>
<name>A9GA45_SORC5</name>
<dbReference type="CDD" id="cd00130">
    <property type="entry name" value="PAS"/>
    <property type="match status" value="1"/>
</dbReference>
<dbReference type="PANTHER" id="PTHR43547">
    <property type="entry name" value="TWO-COMPONENT HISTIDINE KINASE"/>
    <property type="match status" value="1"/>
</dbReference>
<dbReference type="PROSITE" id="PS50110">
    <property type="entry name" value="RESPONSE_REGULATORY"/>
    <property type="match status" value="2"/>
</dbReference>
<evidence type="ECO:0000259" key="8">
    <source>
        <dbReference type="PROSITE" id="PS50109"/>
    </source>
</evidence>
<dbReference type="InterPro" id="IPR013656">
    <property type="entry name" value="PAS_4"/>
</dbReference>
<dbReference type="GO" id="GO:0000155">
    <property type="term" value="F:phosphorelay sensor kinase activity"/>
    <property type="evidence" value="ECO:0007669"/>
    <property type="project" value="InterPro"/>
</dbReference>
<gene>
    <name evidence="12" type="ordered locus">sce2655</name>
</gene>
<proteinExistence type="predicted"/>
<dbReference type="FunFam" id="3.30.565.10:FF:000006">
    <property type="entry name" value="Sensor histidine kinase WalK"/>
    <property type="match status" value="1"/>
</dbReference>
<evidence type="ECO:0000256" key="3">
    <source>
        <dbReference type="ARBA" id="ARBA00022553"/>
    </source>
</evidence>
<dbReference type="Gene3D" id="3.40.50.2300">
    <property type="match status" value="2"/>
</dbReference>
<feature type="domain" description="PAC" evidence="11">
    <location>
        <begin position="303"/>
        <end position="355"/>
    </location>
</feature>
<feature type="region of interest" description="Disordered" evidence="7">
    <location>
        <begin position="54"/>
        <end position="88"/>
    </location>
</feature>
<dbReference type="InterPro" id="IPR003661">
    <property type="entry name" value="HisK_dim/P_dom"/>
</dbReference>
<evidence type="ECO:0000259" key="11">
    <source>
        <dbReference type="PROSITE" id="PS50113"/>
    </source>
</evidence>
<feature type="modified residue" description="4-aspartylphosphate" evidence="6">
    <location>
        <position position="810"/>
    </location>
</feature>
<dbReference type="PROSITE" id="PS50113">
    <property type="entry name" value="PAC"/>
    <property type="match status" value="2"/>
</dbReference>
<dbReference type="InterPro" id="IPR003594">
    <property type="entry name" value="HATPase_dom"/>
</dbReference>
<dbReference type="eggNOG" id="COG5002">
    <property type="taxonomic scope" value="Bacteria"/>
</dbReference>
<dbReference type="eggNOG" id="COG0745">
    <property type="taxonomic scope" value="Bacteria"/>
</dbReference>
<evidence type="ECO:0000313" key="12">
    <source>
        <dbReference type="EMBL" id="CAN92814.1"/>
    </source>
</evidence>
<dbReference type="InterPro" id="IPR004358">
    <property type="entry name" value="Sig_transdc_His_kin-like_C"/>
</dbReference>
<dbReference type="InterPro" id="IPR001610">
    <property type="entry name" value="PAC"/>
</dbReference>
<dbReference type="SMART" id="SM00086">
    <property type="entry name" value="PAC"/>
    <property type="match status" value="2"/>
</dbReference>
<dbReference type="EC" id="2.7.13.3" evidence="2"/>